<keyword evidence="6" id="KW-0442">Lipid degradation</keyword>
<evidence type="ECO:0000256" key="5">
    <source>
        <dbReference type="ARBA" id="ARBA00022801"/>
    </source>
</evidence>
<keyword evidence="3" id="KW-0964">Secreted</keyword>
<keyword evidence="10" id="KW-1185">Reference proteome</keyword>
<evidence type="ECO:0000256" key="7">
    <source>
        <dbReference type="ARBA" id="ARBA00023098"/>
    </source>
</evidence>
<name>A0A8K0HCK4_9ROSA</name>
<keyword evidence="4 8" id="KW-0732">Signal</keyword>
<sequence length="366" mass="39936">MVVSGSGMKSWWVVIALSILPNMQNYGVVDADQAPQVPCFFIFGDSLVDCGNNNHLHTQAKVNYEPYGIDYPNGPTGRFCNGRTIVDIMAELLGFRNHIPPFASVSASQILKGVNYASGSAGILHDTGKHMGDCISLGRQLKHHKTTVSHISDLVGGRSSARKYLGNCLYWLAIGNNDYINNYFMPKHYSSSRHYTPEQYADLLIKQYSRKIMALYNSGARKVALFGVGVIGCTPSALSRTKGSVCVAGMNNAAQLFNGKLKSLVDQLNGKLRDVRFVYVNIFGIGSGDPRAAGFKVTNVGCCPVNSGGQCVLSGTPCPNRNEYVYWDSFHPTEAVNQITARRSYTALDPSDTHPIDISHLAKLKL</sequence>
<dbReference type="AlphaFoldDB" id="A0A8K0HCK4"/>
<keyword evidence="5" id="KW-0378">Hydrolase</keyword>
<evidence type="ECO:0000256" key="2">
    <source>
        <dbReference type="ARBA" id="ARBA00008668"/>
    </source>
</evidence>
<evidence type="ECO:0000256" key="6">
    <source>
        <dbReference type="ARBA" id="ARBA00022963"/>
    </source>
</evidence>
<dbReference type="GO" id="GO:0005576">
    <property type="term" value="C:extracellular region"/>
    <property type="evidence" value="ECO:0007669"/>
    <property type="project" value="UniProtKB-SubCell"/>
</dbReference>
<keyword evidence="7" id="KW-0443">Lipid metabolism</keyword>
<dbReference type="SUPFAM" id="SSF52266">
    <property type="entry name" value="SGNH hydrolase"/>
    <property type="match status" value="1"/>
</dbReference>
<comment type="caution">
    <text evidence="9">The sequence shown here is derived from an EMBL/GenBank/DDBJ whole genome shotgun (WGS) entry which is preliminary data.</text>
</comment>
<comment type="subcellular location">
    <subcellularLocation>
        <location evidence="1">Secreted</location>
    </subcellularLocation>
</comment>
<evidence type="ECO:0000313" key="10">
    <source>
        <dbReference type="Proteomes" id="UP000796880"/>
    </source>
</evidence>
<proteinExistence type="inferred from homology"/>
<dbReference type="InterPro" id="IPR035669">
    <property type="entry name" value="SGNH_plant_lipase-like"/>
</dbReference>
<evidence type="ECO:0000256" key="4">
    <source>
        <dbReference type="ARBA" id="ARBA00022729"/>
    </source>
</evidence>
<dbReference type="OrthoDB" id="1683520at2759"/>
<dbReference type="PANTHER" id="PTHR45650:SF75">
    <property type="entry name" value="GDSL-LIKE LIPASE_ACYLHYDROLASE"/>
    <property type="match status" value="1"/>
</dbReference>
<dbReference type="Gene3D" id="3.40.50.1110">
    <property type="entry name" value="SGNH hydrolase"/>
    <property type="match status" value="1"/>
</dbReference>
<feature type="chain" id="PRO_5035469266" evidence="8">
    <location>
        <begin position="32"/>
        <end position="366"/>
    </location>
</feature>
<evidence type="ECO:0000256" key="3">
    <source>
        <dbReference type="ARBA" id="ARBA00022525"/>
    </source>
</evidence>
<feature type="signal peptide" evidence="8">
    <location>
        <begin position="1"/>
        <end position="31"/>
    </location>
</feature>
<organism evidence="9 10">
    <name type="scientific">Rhamnella rubrinervis</name>
    <dbReference type="NCBI Taxonomy" id="2594499"/>
    <lineage>
        <taxon>Eukaryota</taxon>
        <taxon>Viridiplantae</taxon>
        <taxon>Streptophyta</taxon>
        <taxon>Embryophyta</taxon>
        <taxon>Tracheophyta</taxon>
        <taxon>Spermatophyta</taxon>
        <taxon>Magnoliopsida</taxon>
        <taxon>eudicotyledons</taxon>
        <taxon>Gunneridae</taxon>
        <taxon>Pentapetalae</taxon>
        <taxon>rosids</taxon>
        <taxon>fabids</taxon>
        <taxon>Rosales</taxon>
        <taxon>Rhamnaceae</taxon>
        <taxon>rhamnoid group</taxon>
        <taxon>Rhamneae</taxon>
        <taxon>Rhamnella</taxon>
    </lineage>
</organism>
<accession>A0A8K0HCK4</accession>
<dbReference type="Proteomes" id="UP000796880">
    <property type="component" value="Unassembled WGS sequence"/>
</dbReference>
<evidence type="ECO:0000256" key="1">
    <source>
        <dbReference type="ARBA" id="ARBA00004613"/>
    </source>
</evidence>
<dbReference type="InterPro" id="IPR001087">
    <property type="entry name" value="GDSL"/>
</dbReference>
<dbReference type="GO" id="GO:0016788">
    <property type="term" value="F:hydrolase activity, acting on ester bonds"/>
    <property type="evidence" value="ECO:0007669"/>
    <property type="project" value="InterPro"/>
</dbReference>
<protein>
    <submittedName>
        <fullName evidence="9">Uncharacterized protein</fullName>
    </submittedName>
</protein>
<evidence type="ECO:0000313" key="9">
    <source>
        <dbReference type="EMBL" id="KAF3449815.1"/>
    </source>
</evidence>
<evidence type="ECO:0000256" key="8">
    <source>
        <dbReference type="SAM" id="SignalP"/>
    </source>
</evidence>
<dbReference type="Pfam" id="PF00657">
    <property type="entry name" value="Lipase_GDSL"/>
    <property type="match status" value="1"/>
</dbReference>
<reference evidence="9" key="1">
    <citation type="submission" date="2020-03" db="EMBL/GenBank/DDBJ databases">
        <title>A high-quality chromosome-level genome assembly of a woody plant with both climbing and erect habits, Rhamnella rubrinervis.</title>
        <authorList>
            <person name="Lu Z."/>
            <person name="Yang Y."/>
            <person name="Zhu X."/>
            <person name="Sun Y."/>
        </authorList>
    </citation>
    <scope>NUCLEOTIDE SEQUENCE</scope>
    <source>
        <strain evidence="9">BYM</strain>
        <tissue evidence="9">Leaf</tissue>
    </source>
</reference>
<dbReference type="InterPro" id="IPR051238">
    <property type="entry name" value="GDSL_esterase/lipase"/>
</dbReference>
<gene>
    <name evidence="9" type="ORF">FNV43_RR05894</name>
</gene>
<dbReference type="EMBL" id="VOIH02000003">
    <property type="protein sequence ID" value="KAF3449815.1"/>
    <property type="molecule type" value="Genomic_DNA"/>
</dbReference>
<dbReference type="GO" id="GO:0016042">
    <property type="term" value="P:lipid catabolic process"/>
    <property type="evidence" value="ECO:0007669"/>
    <property type="project" value="UniProtKB-KW"/>
</dbReference>
<comment type="similarity">
    <text evidence="2">Belongs to the 'GDSL' lipolytic enzyme family.</text>
</comment>
<dbReference type="PANTHER" id="PTHR45650">
    <property type="entry name" value="GDSL-LIKE LIPASE/ACYLHYDROLASE-RELATED"/>
    <property type="match status" value="1"/>
</dbReference>
<dbReference type="InterPro" id="IPR036514">
    <property type="entry name" value="SGNH_hydro_sf"/>
</dbReference>
<dbReference type="CDD" id="cd01837">
    <property type="entry name" value="SGNH_plant_lipase_like"/>
    <property type="match status" value="1"/>
</dbReference>